<protein>
    <recommendedName>
        <fullName evidence="2">IkappaB kinase</fullName>
        <ecNumber evidence="2">2.7.11.10</ecNumber>
    </recommendedName>
</protein>
<dbReference type="SMART" id="SM00220">
    <property type="entry name" value="S_TKc"/>
    <property type="match status" value="1"/>
</dbReference>
<dbReference type="Proteomes" id="UP000030742">
    <property type="component" value="Unassembled WGS sequence"/>
</dbReference>
<keyword evidence="3" id="KW-0963">Cytoplasm</keyword>
<dbReference type="PANTHER" id="PTHR22969:SF17">
    <property type="entry name" value="INHIBITOR OF NUCLEAR FACTOR KAPPA-B KINASE SUBUNIT BETA"/>
    <property type="match status" value="1"/>
</dbReference>
<dbReference type="PROSITE" id="PS50011">
    <property type="entry name" value="PROTEIN_KINASE_DOM"/>
    <property type="match status" value="1"/>
</dbReference>
<proteinExistence type="predicted"/>
<reference evidence="11 12" key="1">
    <citation type="journal article" date="2013" name="Genome Biol.">
        <title>Draft genome of the mountain pine beetle, Dendroctonus ponderosae Hopkins, a major forest pest.</title>
        <authorList>
            <person name="Keeling C.I."/>
            <person name="Yuen M.M."/>
            <person name="Liao N.Y."/>
            <person name="Docking T.R."/>
            <person name="Chan S.K."/>
            <person name="Taylor G.A."/>
            <person name="Palmquist D.L."/>
            <person name="Jackman S.D."/>
            <person name="Nguyen A."/>
            <person name="Li M."/>
            <person name="Henderson H."/>
            <person name="Janes J.K."/>
            <person name="Zhao Y."/>
            <person name="Pandoh P."/>
            <person name="Moore R."/>
            <person name="Sperling F.A."/>
            <person name="Huber D.P."/>
            <person name="Birol I."/>
            <person name="Jones S.J."/>
            <person name="Bohlmann J."/>
        </authorList>
    </citation>
    <scope>NUCLEOTIDE SEQUENCE</scope>
</reference>
<evidence type="ECO:0000259" key="10">
    <source>
        <dbReference type="PROSITE" id="PS50011"/>
    </source>
</evidence>
<feature type="domain" description="Protein kinase" evidence="10">
    <location>
        <begin position="10"/>
        <end position="305"/>
    </location>
</feature>
<dbReference type="InterPro" id="IPR011009">
    <property type="entry name" value="Kinase-like_dom_sf"/>
</dbReference>
<organism evidence="11 12">
    <name type="scientific">Dendroctonus ponderosae</name>
    <name type="common">Mountain pine beetle</name>
    <dbReference type="NCBI Taxonomy" id="77166"/>
    <lineage>
        <taxon>Eukaryota</taxon>
        <taxon>Metazoa</taxon>
        <taxon>Ecdysozoa</taxon>
        <taxon>Arthropoda</taxon>
        <taxon>Hexapoda</taxon>
        <taxon>Insecta</taxon>
        <taxon>Pterygota</taxon>
        <taxon>Neoptera</taxon>
        <taxon>Endopterygota</taxon>
        <taxon>Coleoptera</taxon>
        <taxon>Polyphaga</taxon>
        <taxon>Cucujiformia</taxon>
        <taxon>Curculionidae</taxon>
        <taxon>Scolytinae</taxon>
        <taxon>Dendroctonus</taxon>
    </lineage>
</organism>
<dbReference type="GO" id="GO:0033209">
    <property type="term" value="P:tumor necrosis factor-mediated signaling pathway"/>
    <property type="evidence" value="ECO:0007669"/>
    <property type="project" value="TreeGrafter"/>
</dbReference>
<comment type="catalytic activity">
    <reaction evidence="9">
        <text>L-seryl-[I-kappa-B protein] + ATP = O-phospho-L-seryl-[I-kappa-B protein] + ADP + H(+)</text>
        <dbReference type="Rhea" id="RHEA:19073"/>
        <dbReference type="Rhea" id="RHEA-COMP:13698"/>
        <dbReference type="Rhea" id="RHEA-COMP:13699"/>
        <dbReference type="ChEBI" id="CHEBI:15378"/>
        <dbReference type="ChEBI" id="CHEBI:29999"/>
        <dbReference type="ChEBI" id="CHEBI:30616"/>
        <dbReference type="ChEBI" id="CHEBI:83421"/>
        <dbReference type="ChEBI" id="CHEBI:456216"/>
        <dbReference type="EC" id="2.7.11.10"/>
    </reaction>
</comment>
<evidence type="ECO:0000256" key="4">
    <source>
        <dbReference type="ARBA" id="ARBA00022527"/>
    </source>
</evidence>
<accession>U4TYD0</accession>
<dbReference type="InterPro" id="IPR008271">
    <property type="entry name" value="Ser/Thr_kinase_AS"/>
</dbReference>
<comment type="subcellular location">
    <subcellularLocation>
        <location evidence="1">Cytoplasm</location>
    </subcellularLocation>
</comment>
<dbReference type="GO" id="GO:0008385">
    <property type="term" value="C:IkappaB kinase complex"/>
    <property type="evidence" value="ECO:0007669"/>
    <property type="project" value="TreeGrafter"/>
</dbReference>
<keyword evidence="7" id="KW-0418">Kinase</keyword>
<evidence type="ECO:0000313" key="12">
    <source>
        <dbReference type="Proteomes" id="UP000030742"/>
    </source>
</evidence>
<name>U4TYD0_DENPD</name>
<dbReference type="Pfam" id="PF00069">
    <property type="entry name" value="Pkinase"/>
    <property type="match status" value="1"/>
</dbReference>
<dbReference type="OrthoDB" id="267381at2759"/>
<evidence type="ECO:0000256" key="6">
    <source>
        <dbReference type="ARBA" id="ARBA00022741"/>
    </source>
</evidence>
<evidence type="ECO:0000256" key="5">
    <source>
        <dbReference type="ARBA" id="ARBA00022679"/>
    </source>
</evidence>
<keyword evidence="8" id="KW-0067">ATP-binding</keyword>
<dbReference type="InterPro" id="IPR051180">
    <property type="entry name" value="IKK"/>
</dbReference>
<dbReference type="STRING" id="77166.U4TYD0"/>
<dbReference type="GO" id="GO:0045944">
    <property type="term" value="P:positive regulation of transcription by RNA polymerase II"/>
    <property type="evidence" value="ECO:0007669"/>
    <property type="project" value="TreeGrafter"/>
</dbReference>
<dbReference type="EC" id="2.7.11.10" evidence="2"/>
<dbReference type="EMBL" id="KB631843">
    <property type="protein sequence ID" value="ERL86639.1"/>
    <property type="molecule type" value="Genomic_DNA"/>
</dbReference>
<dbReference type="AlphaFoldDB" id="U4TYD0"/>
<evidence type="ECO:0000256" key="7">
    <source>
        <dbReference type="ARBA" id="ARBA00022777"/>
    </source>
</evidence>
<evidence type="ECO:0000256" key="9">
    <source>
        <dbReference type="ARBA" id="ARBA00048789"/>
    </source>
</evidence>
<keyword evidence="5" id="KW-0808">Transferase</keyword>
<keyword evidence="4" id="KW-0723">Serine/threonine-protein kinase</keyword>
<evidence type="ECO:0000313" key="11">
    <source>
        <dbReference type="EMBL" id="ERL86639.1"/>
    </source>
</evidence>
<dbReference type="GO" id="GO:0005524">
    <property type="term" value="F:ATP binding"/>
    <property type="evidence" value="ECO:0007669"/>
    <property type="project" value="UniProtKB-KW"/>
</dbReference>
<evidence type="ECO:0000256" key="8">
    <source>
        <dbReference type="ARBA" id="ARBA00022840"/>
    </source>
</evidence>
<dbReference type="SUPFAM" id="SSF56112">
    <property type="entry name" value="Protein kinase-like (PK-like)"/>
    <property type="match status" value="1"/>
</dbReference>
<dbReference type="PANTHER" id="PTHR22969">
    <property type="entry name" value="IKB KINASE"/>
    <property type="match status" value="1"/>
</dbReference>
<evidence type="ECO:0000256" key="2">
    <source>
        <dbReference type="ARBA" id="ARBA00012442"/>
    </source>
</evidence>
<dbReference type="GO" id="GO:0008384">
    <property type="term" value="F:IkappaB kinase activity"/>
    <property type="evidence" value="ECO:0007669"/>
    <property type="project" value="UniProtKB-EC"/>
</dbReference>
<evidence type="ECO:0000256" key="3">
    <source>
        <dbReference type="ARBA" id="ARBA00022490"/>
    </source>
</evidence>
<gene>
    <name evidence="11" type="ORF">D910_04046</name>
</gene>
<sequence length="671" mass="75804">MEQPQQVGDWLQISVLGSGSFGTVSLWRQELTAECVAVKKCKFASPKALSSKQKERWRLEVAFLRSISHPNIIGYRELDPILGRALAQSNPTGLPLLSMEYCSKGNLRRFLSSEPIRMCGLAEQEVRAILLDVSSGLSHLHAHQIAHRDIKPDNIVLQHCADRPGQTVYKIIDLGYAKELNDATLSFVGTLHYLAPEIFQGRGYDKRVDYWSMGVMVSELVTGLLPFLPEATPFERFERIKDKGPDDICIYTSGSGAVANSTEMKRENFISGCLKQSLEAWLRRALQIDPAQRCFSRDLSAFDFLRFILDQHIVQVFSVYKCEFYSYEVNDCTRLGTLKAWLGRDIKLPANELLFLDSHQLIGGEADDGQPMGALRRPSMLIFAYKGAELLSGAPPLLKLPPLVKELFSVGQPFQPKFTRALYRQALFLVHSLLRMQRALEGALSALLRHLHSQRQTMRQKYKEAATRQAQLHQEIQGFLLRKKQSTLRGRDAEYWACLEGVARCVERAERRQANLAQVGGQWRRLLSVEVGEEQMRAVLQQHDIQPLFDDINGKAFVERAQPDVLGRIRGVVSHAIKLHTRLFRHAPFQNQSQDVGALLRWARQLDAWLGRFIESAGPLGAQFAEARQRHDALLAAQRRPPSVPALIQENALLRTTLEGLLMAPPAHQLE</sequence>
<dbReference type="PROSITE" id="PS00108">
    <property type="entry name" value="PROTEIN_KINASE_ST"/>
    <property type="match status" value="1"/>
</dbReference>
<dbReference type="InterPro" id="IPR000719">
    <property type="entry name" value="Prot_kinase_dom"/>
</dbReference>
<keyword evidence="6" id="KW-0547">Nucleotide-binding</keyword>
<dbReference type="Gene3D" id="1.10.510.10">
    <property type="entry name" value="Transferase(Phosphotransferase) domain 1"/>
    <property type="match status" value="1"/>
</dbReference>
<evidence type="ECO:0000256" key="1">
    <source>
        <dbReference type="ARBA" id="ARBA00004496"/>
    </source>
</evidence>